<proteinExistence type="predicted"/>
<dbReference type="PROSITE" id="PS51257">
    <property type="entry name" value="PROKAR_LIPOPROTEIN"/>
    <property type="match status" value="1"/>
</dbReference>
<dbReference type="AlphaFoldDB" id="A0A6S6S7Q9"/>
<dbReference type="Pfam" id="PF10460">
    <property type="entry name" value="Peptidase_M30"/>
    <property type="match status" value="1"/>
</dbReference>
<accession>A0A6S6S7Q9</accession>
<organism evidence="1">
    <name type="scientific">uncultured Campylobacterales bacterium</name>
    <dbReference type="NCBI Taxonomy" id="352960"/>
    <lineage>
        <taxon>Bacteria</taxon>
        <taxon>Pseudomonadati</taxon>
        <taxon>Campylobacterota</taxon>
        <taxon>Epsilonproteobacteria</taxon>
        <taxon>Campylobacterales</taxon>
        <taxon>environmental samples</taxon>
    </lineage>
</organism>
<protein>
    <recommendedName>
        <fullName evidence="2">Peptidase M30</fullName>
    </recommendedName>
</protein>
<name>A0A6S6S7Q9_9BACT</name>
<gene>
    <name evidence="1" type="ORF">HELGO_WM11577</name>
</gene>
<reference evidence="1" key="1">
    <citation type="submission" date="2020-01" db="EMBL/GenBank/DDBJ databases">
        <authorList>
            <person name="Meier V. D."/>
            <person name="Meier V D."/>
        </authorList>
    </citation>
    <scope>NUCLEOTIDE SEQUENCE</scope>
    <source>
        <strain evidence="1">HLG_WM_MAG_12</strain>
    </source>
</reference>
<dbReference type="InterPro" id="IPR019501">
    <property type="entry name" value="Peptidase_M30_hyicolysin"/>
</dbReference>
<evidence type="ECO:0000313" key="1">
    <source>
        <dbReference type="EMBL" id="CAA6802276.1"/>
    </source>
</evidence>
<dbReference type="EMBL" id="CACVAW010000009">
    <property type="protein sequence ID" value="CAA6802276.1"/>
    <property type="molecule type" value="Genomic_DNA"/>
</dbReference>
<evidence type="ECO:0008006" key="2">
    <source>
        <dbReference type="Google" id="ProtNLM"/>
    </source>
</evidence>
<sequence length="560" mass="63122">MTINKKYFLILLILITLISCSLNESETEGYLSGQKEIFYLNSDQSSSLTAILAKSTTIDLPTSKLNKSESEINHTLSETFGIYEIDDNSTDVNYSIDLGSENKNVYFIYTNKDTISTLPTSTSNAKQTFKQESLTNIKTLSNNFQAKHFESNFTRPKLTKSTKMFKNNNELVDNNQFKLNIWVDENAYGAECNDGKCITEEIIEFFSNVFLKDGNNNDIYDYVTNIYGEEWGTHSYIDLIEDTNTIDILLFDIDNDGTPSQTGGVLGYYFSKDNFTRDAVSGSNEKIMFYIDSYLLANSSNSDGVDDGVWEESDFFPQVMVSTLAHEFQHMIHFYQKNVARGITTRTDTWINEMMSEMTEDLVAFNINNPGPRNILGDGSAGNSDNIDGRIPVFNKFSQDSLTVWGNSYIDYSTVYSFGSFLLRNYGGASLLHTMMQNNLTDEQIVTASLGNSKTLEQLIQDWQTSVVLSKHTNAPSGYIYNTGDWINSTYNGVTYKLGSINFFNYNPTLNLNQTHTTQIHSSTIVQVANDKNGTFETNITKDANTMIKVVVEPVIEDNI</sequence>